<organism evidence="1">
    <name type="scientific">bioreactor metagenome</name>
    <dbReference type="NCBI Taxonomy" id="1076179"/>
    <lineage>
        <taxon>unclassified sequences</taxon>
        <taxon>metagenomes</taxon>
        <taxon>ecological metagenomes</taxon>
    </lineage>
</organism>
<dbReference type="AlphaFoldDB" id="A0A645JF69"/>
<evidence type="ECO:0000313" key="1">
    <source>
        <dbReference type="EMBL" id="MPN62126.1"/>
    </source>
</evidence>
<name>A0A645JF69_9ZZZZ</name>
<sequence>MMSSGSALVVRMICRFKSRMPPVGSLISPVDRLAYSALTEKSRRQASSRKLSPKATVLGRCSPPSAYASRRKVVCSTITPSKCSSTVPISAAFSITRMLCFGIRSTICSGVSREQTSISDGGKPCNAFRTKPPTANTFVFSFANASARGRRAWGIVMFKFSLSLPDS</sequence>
<dbReference type="EMBL" id="VSSQ01139697">
    <property type="protein sequence ID" value="MPN62126.1"/>
    <property type="molecule type" value="Genomic_DNA"/>
</dbReference>
<comment type="caution">
    <text evidence="1">The sequence shown here is derived from an EMBL/GenBank/DDBJ whole genome shotgun (WGS) entry which is preliminary data.</text>
</comment>
<gene>
    <name evidence="1" type="ORF">SDC9_209873</name>
</gene>
<proteinExistence type="predicted"/>
<protein>
    <submittedName>
        <fullName evidence="1">Uncharacterized protein</fullName>
    </submittedName>
</protein>
<reference evidence="1" key="1">
    <citation type="submission" date="2019-08" db="EMBL/GenBank/DDBJ databases">
        <authorList>
            <person name="Kucharzyk K."/>
            <person name="Murdoch R.W."/>
            <person name="Higgins S."/>
            <person name="Loffler F."/>
        </authorList>
    </citation>
    <scope>NUCLEOTIDE SEQUENCE</scope>
</reference>
<accession>A0A645JF69</accession>